<organism evidence="2 3">
    <name type="scientific">Gonium pectorale</name>
    <name type="common">Green alga</name>
    <dbReference type="NCBI Taxonomy" id="33097"/>
    <lineage>
        <taxon>Eukaryota</taxon>
        <taxon>Viridiplantae</taxon>
        <taxon>Chlorophyta</taxon>
        <taxon>core chlorophytes</taxon>
        <taxon>Chlorophyceae</taxon>
        <taxon>CS clade</taxon>
        <taxon>Chlamydomonadales</taxon>
        <taxon>Volvocaceae</taxon>
        <taxon>Gonium</taxon>
    </lineage>
</organism>
<protein>
    <recommendedName>
        <fullName evidence="4">Guanylate cyclase domain-containing protein</fullName>
    </recommendedName>
</protein>
<dbReference type="EMBL" id="LSYV01000018">
    <property type="protein sequence ID" value="KXZ50223.1"/>
    <property type="molecule type" value="Genomic_DNA"/>
</dbReference>
<feature type="transmembrane region" description="Helical" evidence="1">
    <location>
        <begin position="370"/>
        <end position="393"/>
    </location>
</feature>
<evidence type="ECO:0000313" key="2">
    <source>
        <dbReference type="EMBL" id="KXZ50223.1"/>
    </source>
</evidence>
<keyword evidence="1" id="KW-0812">Transmembrane</keyword>
<gene>
    <name evidence="2" type="ORF">GPECTOR_17g860</name>
</gene>
<proteinExistence type="predicted"/>
<dbReference type="OrthoDB" id="2021138at2759"/>
<sequence length="473" mass="50424">MTTQHLADLGLAADLSRLVGARGSSLAWSNISQLFRLQLASYRGATYAVPLDGSALYTLAWGPVFQRLGRQVPVTWEELLDFVASYRQLAADADADAEGRSAQGLPPMPAYPLCLPLGPTCRQISLLQAIWSSIAQTRGSQQGVHFDTSTLTPLLDTPAGREAFRIAAHLQAAAAPAEPGEACWHGSLAFARGRCAMVLAGFVSQMRMLIRPEYNATVGTSGLEVHPLPGSRLVWDRGSGGQLRECTAELCPHGTAYTGRSAAAGSGLGFGSFVANHAPLLPGSSLTGVVNSRQPVLVQWLAYELLEYVGSPERFATDDQPSPLQTVTPVRGAYEATFLPRYLASLAVLESTAGTSPISPATKGRLRRSVVLAVALTSAAVAAVLLFAGGLLLRSRLLRRSRHRREAGRDWGRRLAASGAGEPVALVVTDIADSTSLWEALPEYAMSEALRLHHTAVRRLLVQHGGYESSTEV</sequence>
<accession>A0A150GK62</accession>
<keyword evidence="1" id="KW-0472">Membrane</keyword>
<dbReference type="AlphaFoldDB" id="A0A150GK62"/>
<dbReference type="InterPro" id="IPR050490">
    <property type="entry name" value="Bact_solute-bd_prot1"/>
</dbReference>
<dbReference type="Gene3D" id="3.30.70.1230">
    <property type="entry name" value="Nucleotide cyclase"/>
    <property type="match status" value="1"/>
</dbReference>
<dbReference type="SUPFAM" id="SSF53850">
    <property type="entry name" value="Periplasmic binding protein-like II"/>
    <property type="match status" value="1"/>
</dbReference>
<evidence type="ECO:0008006" key="4">
    <source>
        <dbReference type="Google" id="ProtNLM"/>
    </source>
</evidence>
<dbReference type="Proteomes" id="UP000075714">
    <property type="component" value="Unassembled WGS sequence"/>
</dbReference>
<dbReference type="PANTHER" id="PTHR43649:SF12">
    <property type="entry name" value="DIACETYLCHITOBIOSE BINDING PROTEIN DASA"/>
    <property type="match status" value="1"/>
</dbReference>
<dbReference type="SUPFAM" id="SSF55073">
    <property type="entry name" value="Nucleotide cyclase"/>
    <property type="match status" value="1"/>
</dbReference>
<name>A0A150GK62_GONPE</name>
<keyword evidence="1" id="KW-1133">Transmembrane helix</keyword>
<reference evidence="3" key="1">
    <citation type="journal article" date="2016" name="Nat. Commun.">
        <title>The Gonium pectorale genome demonstrates co-option of cell cycle regulation during the evolution of multicellularity.</title>
        <authorList>
            <person name="Hanschen E.R."/>
            <person name="Marriage T.N."/>
            <person name="Ferris P.J."/>
            <person name="Hamaji T."/>
            <person name="Toyoda A."/>
            <person name="Fujiyama A."/>
            <person name="Neme R."/>
            <person name="Noguchi H."/>
            <person name="Minakuchi Y."/>
            <person name="Suzuki M."/>
            <person name="Kawai-Toyooka H."/>
            <person name="Smith D.R."/>
            <person name="Sparks H."/>
            <person name="Anderson J."/>
            <person name="Bakaric R."/>
            <person name="Luria V."/>
            <person name="Karger A."/>
            <person name="Kirschner M.W."/>
            <person name="Durand P.M."/>
            <person name="Michod R.E."/>
            <person name="Nozaki H."/>
            <person name="Olson B.J."/>
        </authorList>
    </citation>
    <scope>NUCLEOTIDE SEQUENCE [LARGE SCALE GENOMIC DNA]</scope>
    <source>
        <strain evidence="3">NIES-2863</strain>
    </source>
</reference>
<evidence type="ECO:0000313" key="3">
    <source>
        <dbReference type="Proteomes" id="UP000075714"/>
    </source>
</evidence>
<dbReference type="InterPro" id="IPR029787">
    <property type="entry name" value="Nucleotide_cyclase"/>
</dbReference>
<keyword evidence="3" id="KW-1185">Reference proteome</keyword>
<dbReference type="Gene3D" id="3.40.190.10">
    <property type="entry name" value="Periplasmic binding protein-like II"/>
    <property type="match status" value="1"/>
</dbReference>
<dbReference type="PANTHER" id="PTHR43649">
    <property type="entry name" value="ARABINOSE-BINDING PROTEIN-RELATED"/>
    <property type="match status" value="1"/>
</dbReference>
<comment type="caution">
    <text evidence="2">The sequence shown here is derived from an EMBL/GenBank/DDBJ whole genome shotgun (WGS) entry which is preliminary data.</text>
</comment>
<evidence type="ECO:0000256" key="1">
    <source>
        <dbReference type="SAM" id="Phobius"/>
    </source>
</evidence>